<name>A0A0F4VFC8_PSEFL</name>
<protein>
    <recommendedName>
        <fullName evidence="4">Mobilization protein</fullName>
    </recommendedName>
</protein>
<dbReference type="OrthoDB" id="7006023at2"/>
<dbReference type="AlphaFoldDB" id="A0A0F4VFC8"/>
<sequence>MENNNKKRVGKPKSAPELKRDKPFIVRLNSIEMDTIKAKCMEAGYQAIGPFIRDHLIAIKPKSKTSIPGANIHIAQMIIRVAVMLDDGAPTESIIQELQKINNTILGV</sequence>
<dbReference type="PATRIC" id="fig|294.133.peg.2345"/>
<organism evidence="2 3">
    <name type="scientific">Pseudomonas fluorescens</name>
    <dbReference type="NCBI Taxonomy" id="294"/>
    <lineage>
        <taxon>Bacteria</taxon>
        <taxon>Pseudomonadati</taxon>
        <taxon>Pseudomonadota</taxon>
        <taxon>Gammaproteobacteria</taxon>
        <taxon>Pseudomonadales</taxon>
        <taxon>Pseudomonadaceae</taxon>
        <taxon>Pseudomonas</taxon>
    </lineage>
</organism>
<evidence type="ECO:0008006" key="4">
    <source>
        <dbReference type="Google" id="ProtNLM"/>
    </source>
</evidence>
<gene>
    <name evidence="2" type="ORF">VD17_02935</name>
</gene>
<dbReference type="EMBL" id="LACH01000003">
    <property type="protein sequence ID" value="KJZ67235.1"/>
    <property type="molecule type" value="Genomic_DNA"/>
</dbReference>
<comment type="caution">
    <text evidence="2">The sequence shown here is derived from an EMBL/GenBank/DDBJ whole genome shotgun (WGS) entry which is preliminary data.</text>
</comment>
<dbReference type="Proteomes" id="UP000033400">
    <property type="component" value="Unassembled WGS sequence"/>
</dbReference>
<dbReference type="RefSeq" id="WP_046052598.1">
    <property type="nucleotide sequence ID" value="NZ_LACH01000003.1"/>
</dbReference>
<evidence type="ECO:0000313" key="2">
    <source>
        <dbReference type="EMBL" id="KJZ67235.1"/>
    </source>
</evidence>
<evidence type="ECO:0000256" key="1">
    <source>
        <dbReference type="SAM" id="MobiDB-lite"/>
    </source>
</evidence>
<proteinExistence type="predicted"/>
<feature type="compositionally biased region" description="Basic residues" evidence="1">
    <location>
        <begin position="1"/>
        <end position="11"/>
    </location>
</feature>
<accession>A0A0F4VFC8</accession>
<feature type="region of interest" description="Disordered" evidence="1">
    <location>
        <begin position="1"/>
        <end position="21"/>
    </location>
</feature>
<evidence type="ECO:0000313" key="3">
    <source>
        <dbReference type="Proteomes" id="UP000033400"/>
    </source>
</evidence>
<reference evidence="2 3" key="1">
    <citation type="submission" date="2015-03" db="EMBL/GenBank/DDBJ databases">
        <title>Comparative genomics of Pseudomonas insights into diversity of traits involved in vanlence and defense.</title>
        <authorList>
            <person name="Qin Y."/>
        </authorList>
    </citation>
    <scope>NUCLEOTIDE SEQUENCE [LARGE SCALE GENOMIC DNA]</scope>
    <source>
        <strain evidence="2 3">H24</strain>
    </source>
</reference>